<reference evidence="2 3" key="2">
    <citation type="submission" date="2018-11" db="EMBL/GenBank/DDBJ databases">
        <authorList>
            <consortium name="Pathogen Informatics"/>
        </authorList>
    </citation>
    <scope>NUCLEOTIDE SEQUENCE [LARGE SCALE GENOMIC DNA]</scope>
    <source>
        <strain evidence="2 3">MHpl1</strain>
    </source>
</reference>
<reference evidence="4" key="1">
    <citation type="submission" date="2017-02" db="UniProtKB">
        <authorList>
            <consortium name="WormBaseParasite"/>
        </authorList>
    </citation>
    <scope>IDENTIFICATION</scope>
</reference>
<feature type="region of interest" description="Disordered" evidence="1">
    <location>
        <begin position="187"/>
        <end position="228"/>
    </location>
</feature>
<protein>
    <submittedName>
        <fullName evidence="4">DUF659 domain-containing protein</fullName>
    </submittedName>
</protein>
<gene>
    <name evidence="2" type="ORF">HPLM_LOCUS19467</name>
</gene>
<name>A0A0N4X533_HAEPC</name>
<sequence>MMCALLHATTRVCQSVGTWHKFEGHLALIGEAIELERARVDRMIWCIQHLHHTAVPFCVVSNFWAICRGEEPKEGYEQILLRCVTLMYPEYKDLIKSAKAAEGPNTIMFRQRLGLNRNKLTSVIMYLLCTSYAPNDDALNLYTCTNWRTEKRKGALNRLWRVMNNTEPVTKLFDGANVTDILPFGRSPERVCNEGPSPDNPAENQSEQEQPNGQKLASEDVTPEPDEVENDEARFLGADDPVDKGPIAPGYVAPTRKLPKLIHRKCRIYCDLPAEAMFCDSNRETKAAKVGGRMIATLTETEWPKLPGVMLGAPMSTKVDALQPHPSIVSVICSQYDTEWESVAHLMNRIFPVGLQISTAQKWFAFIHATVSRQCCTTSWVCVWLRWFDRYLVEKIRELDPNATPKTQVVHRPDYSN</sequence>
<keyword evidence="3" id="KW-1185">Reference proteome</keyword>
<dbReference type="AlphaFoldDB" id="A0A0N4X533"/>
<dbReference type="Proteomes" id="UP000268014">
    <property type="component" value="Unassembled WGS sequence"/>
</dbReference>
<accession>A0A0N4X533</accession>
<evidence type="ECO:0000313" key="4">
    <source>
        <dbReference type="WBParaSite" id="HPLM_0001947501-mRNA-1"/>
    </source>
</evidence>
<organism evidence="4">
    <name type="scientific">Haemonchus placei</name>
    <name type="common">Barber's pole worm</name>
    <dbReference type="NCBI Taxonomy" id="6290"/>
    <lineage>
        <taxon>Eukaryota</taxon>
        <taxon>Metazoa</taxon>
        <taxon>Ecdysozoa</taxon>
        <taxon>Nematoda</taxon>
        <taxon>Chromadorea</taxon>
        <taxon>Rhabditida</taxon>
        <taxon>Rhabditina</taxon>
        <taxon>Rhabditomorpha</taxon>
        <taxon>Strongyloidea</taxon>
        <taxon>Trichostrongylidae</taxon>
        <taxon>Haemonchus</taxon>
    </lineage>
</organism>
<evidence type="ECO:0000313" key="2">
    <source>
        <dbReference type="EMBL" id="VDO77421.1"/>
    </source>
</evidence>
<dbReference type="WBParaSite" id="HPLM_0001947501-mRNA-1">
    <property type="protein sequence ID" value="HPLM_0001947501-mRNA-1"/>
    <property type="gene ID" value="HPLM_0001947501"/>
</dbReference>
<evidence type="ECO:0000313" key="3">
    <source>
        <dbReference type="Proteomes" id="UP000268014"/>
    </source>
</evidence>
<proteinExistence type="predicted"/>
<evidence type="ECO:0000256" key="1">
    <source>
        <dbReference type="SAM" id="MobiDB-lite"/>
    </source>
</evidence>
<dbReference type="EMBL" id="UZAF01021348">
    <property type="protein sequence ID" value="VDO77421.1"/>
    <property type="molecule type" value="Genomic_DNA"/>
</dbReference>
<feature type="compositionally biased region" description="Polar residues" evidence="1">
    <location>
        <begin position="202"/>
        <end position="215"/>
    </location>
</feature>